<feature type="domain" description="LysM" evidence="2">
    <location>
        <begin position="70"/>
        <end position="119"/>
    </location>
</feature>
<dbReference type="Gene3D" id="1.10.10.10">
    <property type="entry name" value="Winged helix-like DNA-binding domain superfamily/Winged helix DNA-binding domain"/>
    <property type="match status" value="1"/>
</dbReference>
<accession>A0ABT9PA76</accession>
<dbReference type="RefSeq" id="WP_307247925.1">
    <property type="nucleotide sequence ID" value="NZ_JAUSQZ010000001.1"/>
</dbReference>
<evidence type="ECO:0000259" key="2">
    <source>
        <dbReference type="PROSITE" id="PS51782"/>
    </source>
</evidence>
<comment type="caution">
    <text evidence="3">The sequence shown here is derived from an EMBL/GenBank/DDBJ whole genome shotgun (WGS) entry which is preliminary data.</text>
</comment>
<dbReference type="SMART" id="SM00257">
    <property type="entry name" value="LysM"/>
    <property type="match status" value="1"/>
</dbReference>
<dbReference type="InterPro" id="IPR052196">
    <property type="entry name" value="Bact_Kbp"/>
</dbReference>
<feature type="compositionally biased region" description="Polar residues" evidence="1">
    <location>
        <begin position="254"/>
        <end position="266"/>
    </location>
</feature>
<sequence>MAEHYLGDGTRWRDIWHLNQGRRQADGTTMTTPGTLIPGWTVLLPDDETASTPKANNEPPSTTHSRLTSQLYRITAGDTLSGIATRFLADAHDYPRIQHANQPHIPDPDHIHAGDAITLPDNTHDTGPRTHARGTTHQPQPQTPRPDNQPDPPTPAPSTPEPAPRPSSTTPPPATPSATTKTATPQPQTIPHNPTATETHDTTAWALSTVLSALAVLALLRGKRSRKRGGRHLADPTATRRRRDRPMGDDAVGETSQDSVSATWQQEPDEQLTFADEEEQLPEERFHAGPHTDAAIDRARDLIQRKTQDLQNRDRPTGQHPRSEPTESEKRRDTVSSAPRKSPEKQRESGRSASGPLRSRESEEADPSNADNPSKHGSQHPAGLLHTAPPLKSSVHEAGQAVRTSRWVQTPPRAQTAAPTPTHRPSGDPALPTFPITDSAPSNPESRRVLVKLFGDPAVLDLNGERVQGLRRGAVQVLIYLALHPEGAELNALRELLWPDIAMSRAAKRLSTEIANLRRTMRIALGDPENLAINAVLNTGSRYQMADFVVTDVAAFEKALKVAGHASTSNPARERALREAISLQTGRLAERPALEGVWLHQHRRRLLLDGAKARITLAQSIHAYRPDEALALIREAAHLDPGDQSIQQRVREALNRLAPTAPPREEIHAER</sequence>
<dbReference type="PANTHER" id="PTHR34700">
    <property type="entry name" value="POTASSIUM BINDING PROTEIN KBP"/>
    <property type="match status" value="1"/>
</dbReference>
<keyword evidence="3" id="KW-0238">DNA-binding</keyword>
<dbReference type="InterPro" id="IPR036388">
    <property type="entry name" value="WH-like_DNA-bd_sf"/>
</dbReference>
<feature type="compositionally biased region" description="Polar residues" evidence="1">
    <location>
        <begin position="50"/>
        <end position="68"/>
    </location>
</feature>
<keyword evidence="4" id="KW-1185">Reference proteome</keyword>
<feature type="region of interest" description="Disordered" evidence="1">
    <location>
        <begin position="221"/>
        <end position="443"/>
    </location>
</feature>
<dbReference type="InterPro" id="IPR036779">
    <property type="entry name" value="LysM_dom_sf"/>
</dbReference>
<dbReference type="Proteomes" id="UP001235712">
    <property type="component" value="Unassembled WGS sequence"/>
</dbReference>
<reference evidence="3 4" key="1">
    <citation type="submission" date="2023-07" db="EMBL/GenBank/DDBJ databases">
        <title>Sequencing the genomes of 1000 actinobacteria strains.</title>
        <authorList>
            <person name="Klenk H.-P."/>
        </authorList>
    </citation>
    <scope>NUCLEOTIDE SEQUENCE [LARGE SCALE GENOMIC DNA]</scope>
    <source>
        <strain evidence="3 4">DSM 44388</strain>
    </source>
</reference>
<feature type="region of interest" description="Disordered" evidence="1">
    <location>
        <begin position="45"/>
        <end position="68"/>
    </location>
</feature>
<dbReference type="Gene3D" id="3.10.350.10">
    <property type="entry name" value="LysM domain"/>
    <property type="match status" value="1"/>
</dbReference>
<dbReference type="CDD" id="cd00118">
    <property type="entry name" value="LysM"/>
    <property type="match status" value="1"/>
</dbReference>
<evidence type="ECO:0000313" key="3">
    <source>
        <dbReference type="EMBL" id="MDP9829598.1"/>
    </source>
</evidence>
<feature type="compositionally biased region" description="Basic and acidic residues" evidence="1">
    <location>
        <begin position="341"/>
        <end position="350"/>
    </location>
</feature>
<dbReference type="PANTHER" id="PTHR34700:SF4">
    <property type="entry name" value="PHAGE-LIKE ELEMENT PBSX PROTEIN XKDP"/>
    <property type="match status" value="1"/>
</dbReference>
<dbReference type="GO" id="GO:0003677">
    <property type="term" value="F:DNA binding"/>
    <property type="evidence" value="ECO:0007669"/>
    <property type="project" value="UniProtKB-KW"/>
</dbReference>
<evidence type="ECO:0000313" key="4">
    <source>
        <dbReference type="Proteomes" id="UP001235712"/>
    </source>
</evidence>
<dbReference type="EMBL" id="JAUSQZ010000001">
    <property type="protein sequence ID" value="MDP9829598.1"/>
    <property type="molecule type" value="Genomic_DNA"/>
</dbReference>
<name>A0ABT9PA76_9ACTN</name>
<feature type="compositionally biased region" description="Acidic residues" evidence="1">
    <location>
        <begin position="267"/>
        <end position="281"/>
    </location>
</feature>
<feature type="compositionally biased region" description="Low complexity" evidence="1">
    <location>
        <begin position="176"/>
        <end position="191"/>
    </location>
</feature>
<evidence type="ECO:0000256" key="1">
    <source>
        <dbReference type="SAM" id="MobiDB-lite"/>
    </source>
</evidence>
<feature type="compositionally biased region" description="Pro residues" evidence="1">
    <location>
        <begin position="141"/>
        <end position="175"/>
    </location>
</feature>
<organism evidence="3 4">
    <name type="scientific">Kineosporia succinea</name>
    <dbReference type="NCBI Taxonomy" id="84632"/>
    <lineage>
        <taxon>Bacteria</taxon>
        <taxon>Bacillati</taxon>
        <taxon>Actinomycetota</taxon>
        <taxon>Actinomycetes</taxon>
        <taxon>Kineosporiales</taxon>
        <taxon>Kineosporiaceae</taxon>
        <taxon>Kineosporia</taxon>
    </lineage>
</organism>
<feature type="compositionally biased region" description="Low complexity" evidence="1">
    <location>
        <begin position="409"/>
        <end position="424"/>
    </location>
</feature>
<protein>
    <submittedName>
        <fullName evidence="3">DNA-binding SARP family transcriptional activator</fullName>
    </submittedName>
</protein>
<dbReference type="InterPro" id="IPR018392">
    <property type="entry name" value="LysM"/>
</dbReference>
<gene>
    <name evidence="3" type="ORF">J2S57_005347</name>
</gene>
<proteinExistence type="predicted"/>
<dbReference type="Pfam" id="PF01476">
    <property type="entry name" value="LysM"/>
    <property type="match status" value="1"/>
</dbReference>
<dbReference type="PROSITE" id="PS51782">
    <property type="entry name" value="LYSM"/>
    <property type="match status" value="1"/>
</dbReference>
<feature type="compositionally biased region" description="Basic residues" evidence="1">
    <location>
        <begin position="221"/>
        <end position="231"/>
    </location>
</feature>
<feature type="compositionally biased region" description="Basic and acidic residues" evidence="1">
    <location>
        <begin position="294"/>
        <end position="334"/>
    </location>
</feature>
<feature type="region of interest" description="Disordered" evidence="1">
    <location>
        <begin position="98"/>
        <end position="201"/>
    </location>
</feature>